<comment type="caution">
    <text evidence="1">The sequence shown here is derived from an EMBL/GenBank/DDBJ whole genome shotgun (WGS) entry which is preliminary data.</text>
</comment>
<evidence type="ECO:0000313" key="2">
    <source>
        <dbReference type="Proteomes" id="UP000996601"/>
    </source>
</evidence>
<evidence type="ECO:0000313" key="1">
    <source>
        <dbReference type="EMBL" id="MCQ4629656.1"/>
    </source>
</evidence>
<keyword evidence="2" id="KW-1185">Reference proteome</keyword>
<reference evidence="1" key="1">
    <citation type="submission" date="2021-07" db="EMBL/GenBank/DDBJ databases">
        <title>Shinella sp. nov., a novel member of the genus Shinella from water.</title>
        <authorList>
            <person name="Deng Y."/>
        </authorList>
    </citation>
    <scope>NUCLEOTIDE SEQUENCE</scope>
    <source>
        <strain evidence="1">CPCC 100929</strain>
    </source>
</reference>
<dbReference type="InterPro" id="IPR040442">
    <property type="entry name" value="Pyrv_kinase-like_dom_sf"/>
</dbReference>
<accession>A0ABT1R3A5</accession>
<dbReference type="Gene3D" id="3.20.20.60">
    <property type="entry name" value="Phosphoenolpyruvate-binding domains"/>
    <property type="match status" value="1"/>
</dbReference>
<dbReference type="Proteomes" id="UP000996601">
    <property type="component" value="Unassembled WGS sequence"/>
</dbReference>
<sequence length="209" mass="21264">MLETAPPPAGRGALVYAGDSGIKGRFVVVNPDASLEMLRQAFAGGATGIALTGCRTGADIQRLAVLLSVAEAEENLAEGSTPILAITDGILPAPVSPQGFSGKTTRLAGLVWDQRGLVKTLGVEPTRTESGECPPTFAAARAAVLLTAAAACIPAYDSASDLAGELFLADCDRSRDDGFFGRLASDPAQMAIIQTVYAGGRGSSGQARG</sequence>
<organism evidence="1 2">
    <name type="scientific">Shinella lacus</name>
    <dbReference type="NCBI Taxonomy" id="2654216"/>
    <lineage>
        <taxon>Bacteria</taxon>
        <taxon>Pseudomonadati</taxon>
        <taxon>Pseudomonadota</taxon>
        <taxon>Alphaproteobacteria</taxon>
        <taxon>Hyphomicrobiales</taxon>
        <taxon>Rhizobiaceae</taxon>
        <taxon>Shinella</taxon>
    </lineage>
</organism>
<dbReference type="SUPFAM" id="SSF51621">
    <property type="entry name" value="Phosphoenolpyruvate/pyruvate domain"/>
    <property type="match status" value="1"/>
</dbReference>
<name>A0ABT1R3A5_9HYPH</name>
<dbReference type="InterPro" id="IPR015813">
    <property type="entry name" value="Pyrv/PenolPyrv_kinase-like_dom"/>
</dbReference>
<protein>
    <submittedName>
        <fullName evidence="1">Uncharacterized protein</fullName>
    </submittedName>
</protein>
<proteinExistence type="predicted"/>
<dbReference type="EMBL" id="WHSB02000002">
    <property type="protein sequence ID" value="MCQ4629656.1"/>
    <property type="molecule type" value="Genomic_DNA"/>
</dbReference>
<gene>
    <name evidence="1" type="ORF">GB927_006375</name>
</gene>